<evidence type="ECO:0000256" key="1">
    <source>
        <dbReference type="SAM" id="MobiDB-lite"/>
    </source>
</evidence>
<reference evidence="2" key="2">
    <citation type="submission" date="2023-05" db="EMBL/GenBank/DDBJ databases">
        <authorList>
            <consortium name="Lawrence Berkeley National Laboratory"/>
            <person name="Steindorff A."/>
            <person name="Hensen N."/>
            <person name="Bonometti L."/>
            <person name="Westerberg I."/>
            <person name="Brannstrom I.O."/>
            <person name="Guillou S."/>
            <person name="Cros-Aarteil S."/>
            <person name="Calhoun S."/>
            <person name="Haridas S."/>
            <person name="Kuo A."/>
            <person name="Mondo S."/>
            <person name="Pangilinan J."/>
            <person name="Riley R."/>
            <person name="Labutti K."/>
            <person name="Andreopoulos B."/>
            <person name="Lipzen A."/>
            <person name="Chen C."/>
            <person name="Yanf M."/>
            <person name="Daum C."/>
            <person name="Ng V."/>
            <person name="Clum A."/>
            <person name="Ohm R."/>
            <person name="Martin F."/>
            <person name="Silar P."/>
            <person name="Natvig D."/>
            <person name="Lalanne C."/>
            <person name="Gautier V."/>
            <person name="Ament-Velasquez S.L."/>
            <person name="Kruys A."/>
            <person name="Hutchinson M.I."/>
            <person name="Powell A.J."/>
            <person name="Barry K."/>
            <person name="Miller A.N."/>
            <person name="Grigoriev I.V."/>
            <person name="Debuchy R."/>
            <person name="Gladieux P."/>
            <person name="Thoren M.H."/>
            <person name="Johannesson H."/>
        </authorList>
    </citation>
    <scope>NUCLEOTIDE SEQUENCE</scope>
    <source>
        <strain evidence="2">PSN293</strain>
    </source>
</reference>
<feature type="compositionally biased region" description="Acidic residues" evidence="1">
    <location>
        <begin position="1"/>
        <end position="15"/>
    </location>
</feature>
<protein>
    <submittedName>
        <fullName evidence="2">Uncharacterized protein</fullName>
    </submittedName>
</protein>
<dbReference type="EMBL" id="MU858258">
    <property type="protein sequence ID" value="KAK4208106.1"/>
    <property type="molecule type" value="Genomic_DNA"/>
</dbReference>
<dbReference type="AlphaFoldDB" id="A0AAN6XWY1"/>
<evidence type="ECO:0000313" key="2">
    <source>
        <dbReference type="EMBL" id="KAK4208106.1"/>
    </source>
</evidence>
<dbReference type="Proteomes" id="UP001301769">
    <property type="component" value="Unassembled WGS sequence"/>
</dbReference>
<feature type="compositionally biased region" description="Polar residues" evidence="1">
    <location>
        <begin position="27"/>
        <end position="36"/>
    </location>
</feature>
<name>A0AAN6XWY1_9PEZI</name>
<evidence type="ECO:0000313" key="3">
    <source>
        <dbReference type="Proteomes" id="UP001301769"/>
    </source>
</evidence>
<reference evidence="2" key="1">
    <citation type="journal article" date="2023" name="Mol. Phylogenet. Evol.">
        <title>Genome-scale phylogeny and comparative genomics of the fungal order Sordariales.</title>
        <authorList>
            <person name="Hensen N."/>
            <person name="Bonometti L."/>
            <person name="Westerberg I."/>
            <person name="Brannstrom I.O."/>
            <person name="Guillou S."/>
            <person name="Cros-Aarteil S."/>
            <person name="Calhoun S."/>
            <person name="Haridas S."/>
            <person name="Kuo A."/>
            <person name="Mondo S."/>
            <person name="Pangilinan J."/>
            <person name="Riley R."/>
            <person name="LaButti K."/>
            <person name="Andreopoulos B."/>
            <person name="Lipzen A."/>
            <person name="Chen C."/>
            <person name="Yan M."/>
            <person name="Daum C."/>
            <person name="Ng V."/>
            <person name="Clum A."/>
            <person name="Steindorff A."/>
            <person name="Ohm R.A."/>
            <person name="Martin F."/>
            <person name="Silar P."/>
            <person name="Natvig D.O."/>
            <person name="Lalanne C."/>
            <person name="Gautier V."/>
            <person name="Ament-Velasquez S.L."/>
            <person name="Kruys A."/>
            <person name="Hutchinson M.I."/>
            <person name="Powell A.J."/>
            <person name="Barry K."/>
            <person name="Miller A.N."/>
            <person name="Grigoriev I.V."/>
            <person name="Debuchy R."/>
            <person name="Gladieux P."/>
            <person name="Hiltunen Thoren M."/>
            <person name="Johannesson H."/>
        </authorList>
    </citation>
    <scope>NUCLEOTIDE SEQUENCE</scope>
    <source>
        <strain evidence="2">PSN293</strain>
    </source>
</reference>
<organism evidence="2 3">
    <name type="scientific">Rhypophila decipiens</name>
    <dbReference type="NCBI Taxonomy" id="261697"/>
    <lineage>
        <taxon>Eukaryota</taxon>
        <taxon>Fungi</taxon>
        <taxon>Dikarya</taxon>
        <taxon>Ascomycota</taxon>
        <taxon>Pezizomycotina</taxon>
        <taxon>Sordariomycetes</taxon>
        <taxon>Sordariomycetidae</taxon>
        <taxon>Sordariales</taxon>
        <taxon>Naviculisporaceae</taxon>
        <taxon>Rhypophila</taxon>
    </lineage>
</organism>
<sequence length="63" mass="6764">MDDADDASSDDDETDLNPLESIPTRIPASSSPPGTRFTQVAAADKLEAMNVTAMRETLRSLIL</sequence>
<keyword evidence="3" id="KW-1185">Reference proteome</keyword>
<proteinExistence type="predicted"/>
<gene>
    <name evidence="2" type="ORF">QBC37DRAFT_379419</name>
</gene>
<feature type="region of interest" description="Disordered" evidence="1">
    <location>
        <begin position="1"/>
        <end position="36"/>
    </location>
</feature>
<accession>A0AAN6XWY1</accession>
<comment type="caution">
    <text evidence="2">The sequence shown here is derived from an EMBL/GenBank/DDBJ whole genome shotgun (WGS) entry which is preliminary data.</text>
</comment>